<sequence length="122" mass="14439">MEKCILIQPRLMQYAFPFQRSETTYTIAHKDFFGTGTPFYKGLFYKANNAKITTKTVEEIAKGEHLRFQMAWYGIEKGIITSCYHCKSSLFRLAFFARKAYDFVLDEDDIQWLLYIMDVMEI</sequence>
<dbReference type="AlphaFoldDB" id="A0AAV4QY34"/>
<dbReference type="EMBL" id="BPLR01006815">
    <property type="protein sequence ID" value="GIY12603.1"/>
    <property type="molecule type" value="Genomic_DNA"/>
</dbReference>
<comment type="caution">
    <text evidence="1">The sequence shown here is derived from an EMBL/GenBank/DDBJ whole genome shotgun (WGS) entry which is preliminary data.</text>
</comment>
<gene>
    <name evidence="1" type="ORF">CEXT_617981</name>
</gene>
<accession>A0AAV4QY34</accession>
<organism evidence="1 2">
    <name type="scientific">Caerostris extrusa</name>
    <name type="common">Bark spider</name>
    <name type="synonym">Caerostris bankana</name>
    <dbReference type="NCBI Taxonomy" id="172846"/>
    <lineage>
        <taxon>Eukaryota</taxon>
        <taxon>Metazoa</taxon>
        <taxon>Ecdysozoa</taxon>
        <taxon>Arthropoda</taxon>
        <taxon>Chelicerata</taxon>
        <taxon>Arachnida</taxon>
        <taxon>Araneae</taxon>
        <taxon>Araneomorphae</taxon>
        <taxon>Entelegynae</taxon>
        <taxon>Araneoidea</taxon>
        <taxon>Araneidae</taxon>
        <taxon>Caerostris</taxon>
    </lineage>
</organism>
<proteinExistence type="predicted"/>
<reference evidence="1 2" key="1">
    <citation type="submission" date="2021-06" db="EMBL/GenBank/DDBJ databases">
        <title>Caerostris extrusa draft genome.</title>
        <authorList>
            <person name="Kono N."/>
            <person name="Arakawa K."/>
        </authorList>
    </citation>
    <scope>NUCLEOTIDE SEQUENCE [LARGE SCALE GENOMIC DNA]</scope>
</reference>
<evidence type="ECO:0000313" key="2">
    <source>
        <dbReference type="Proteomes" id="UP001054945"/>
    </source>
</evidence>
<name>A0AAV4QY34_CAEEX</name>
<keyword evidence="2" id="KW-1185">Reference proteome</keyword>
<evidence type="ECO:0000313" key="1">
    <source>
        <dbReference type="EMBL" id="GIY12603.1"/>
    </source>
</evidence>
<dbReference type="Proteomes" id="UP001054945">
    <property type="component" value="Unassembled WGS sequence"/>
</dbReference>
<protein>
    <submittedName>
        <fullName evidence="1">Uncharacterized protein</fullName>
    </submittedName>
</protein>